<keyword evidence="4 5" id="KW-0067">ATP-binding</keyword>
<feature type="region of interest" description="Disordered" evidence="6">
    <location>
        <begin position="797"/>
        <end position="816"/>
    </location>
</feature>
<dbReference type="Pfam" id="PF00069">
    <property type="entry name" value="Pkinase"/>
    <property type="match status" value="1"/>
</dbReference>
<dbReference type="PANTHER" id="PTHR43289:SF34">
    <property type="entry name" value="SERINE_THREONINE-PROTEIN KINASE YBDM-RELATED"/>
    <property type="match status" value="1"/>
</dbReference>
<feature type="transmembrane region" description="Helical" evidence="7">
    <location>
        <begin position="722"/>
        <end position="742"/>
    </location>
</feature>
<dbReference type="PROSITE" id="PS50011">
    <property type="entry name" value="PROTEIN_KINASE_DOM"/>
    <property type="match status" value="1"/>
</dbReference>
<dbReference type="EC" id="2.7.11.1" evidence="9"/>
<keyword evidence="7" id="KW-1133">Transmembrane helix</keyword>
<dbReference type="SUPFAM" id="SSF56112">
    <property type="entry name" value="Protein kinase-like (PK-like)"/>
    <property type="match status" value="1"/>
</dbReference>
<feature type="compositionally biased region" description="Low complexity" evidence="6">
    <location>
        <begin position="154"/>
        <end position="184"/>
    </location>
</feature>
<feature type="transmembrane region" description="Helical" evidence="7">
    <location>
        <begin position="665"/>
        <end position="692"/>
    </location>
</feature>
<evidence type="ECO:0000256" key="4">
    <source>
        <dbReference type="ARBA" id="ARBA00022840"/>
    </source>
</evidence>
<keyword evidence="1 9" id="KW-0808">Transferase</keyword>
<evidence type="ECO:0000256" key="5">
    <source>
        <dbReference type="PROSITE-ProRule" id="PRU10141"/>
    </source>
</evidence>
<evidence type="ECO:0000256" key="2">
    <source>
        <dbReference type="ARBA" id="ARBA00022741"/>
    </source>
</evidence>
<feature type="binding site" evidence="5">
    <location>
        <position position="226"/>
    </location>
    <ligand>
        <name>ATP</name>
        <dbReference type="ChEBI" id="CHEBI:30616"/>
    </ligand>
</feature>
<keyword evidence="7" id="KW-0812">Transmembrane</keyword>
<dbReference type="SMART" id="SM00220">
    <property type="entry name" value="S_TKc"/>
    <property type="match status" value="1"/>
</dbReference>
<accession>A0ABU6B2K4</accession>
<dbReference type="CDD" id="cd14014">
    <property type="entry name" value="STKc_PknB_like"/>
    <property type="match status" value="1"/>
</dbReference>
<evidence type="ECO:0000256" key="3">
    <source>
        <dbReference type="ARBA" id="ARBA00022777"/>
    </source>
</evidence>
<dbReference type="Gene3D" id="1.10.510.10">
    <property type="entry name" value="Transferase(Phosphotransferase) domain 1"/>
    <property type="match status" value="2"/>
</dbReference>
<keyword evidence="3 9" id="KW-0418">Kinase</keyword>
<dbReference type="PROSITE" id="PS00107">
    <property type="entry name" value="PROTEIN_KINASE_ATP"/>
    <property type="match status" value="1"/>
</dbReference>
<dbReference type="InterPro" id="IPR008271">
    <property type="entry name" value="Ser/Thr_kinase_AS"/>
</dbReference>
<name>A0ABU6B2K4_9NOCA</name>
<reference evidence="9 10" key="1">
    <citation type="submission" date="2023-12" db="EMBL/GenBank/DDBJ databases">
        <title>novel species in genus Nocarida.</title>
        <authorList>
            <person name="Li Z."/>
        </authorList>
    </citation>
    <scope>NUCLEOTIDE SEQUENCE [LARGE SCALE GENOMIC DNA]</scope>
    <source>
        <strain evidence="9 10">CDC186</strain>
    </source>
</reference>
<dbReference type="InterPro" id="IPR000719">
    <property type="entry name" value="Prot_kinase_dom"/>
</dbReference>
<evidence type="ECO:0000256" key="1">
    <source>
        <dbReference type="ARBA" id="ARBA00022679"/>
    </source>
</evidence>
<feature type="compositionally biased region" description="Low complexity" evidence="6">
    <location>
        <begin position="800"/>
        <end position="816"/>
    </location>
</feature>
<dbReference type="GO" id="GO:0004674">
    <property type="term" value="F:protein serine/threonine kinase activity"/>
    <property type="evidence" value="ECO:0007669"/>
    <property type="project" value="UniProtKB-EC"/>
</dbReference>
<feature type="domain" description="Protein kinase" evidence="8">
    <location>
        <begin position="197"/>
        <end position="512"/>
    </location>
</feature>
<feature type="region of interest" description="Disordered" evidence="6">
    <location>
        <begin position="139"/>
        <end position="184"/>
    </location>
</feature>
<dbReference type="Proteomes" id="UP001348098">
    <property type="component" value="Unassembled WGS sequence"/>
</dbReference>
<evidence type="ECO:0000313" key="9">
    <source>
        <dbReference type="EMBL" id="MEB3513905.1"/>
    </source>
</evidence>
<proteinExistence type="predicted"/>
<dbReference type="InterPro" id="IPR017441">
    <property type="entry name" value="Protein_kinase_ATP_BS"/>
</dbReference>
<sequence length="816" mass="88850">MSDSSDFGNGFRRPTGTAPNAVAAFAAAWEADAQPPAIADYLPAAQLGALLELIRIDLRHRWLRRPAGTGEPTIAPRPKRLREYFVEFPELTPEKIPAALVYEEFLIRRHSGEPVDPRACLREYPEQAAQLRVLLAADDNGDHTTGPGPEPKVTPSSMTSSWTTTRPATGLLTSPGTPTTGATGLDRIAVGDRIDDFDLLTELGSGAFARVFLARQRSLQRLVAVKISADRGDEPQTLAQLDHDYIVRIFDQCVLDGPGPGSEPGEHRLRLLYMQFLPGGTLMNVLRWVRATPPGQRGGALLLEAVDTAMADKGEIRPTDSSVRAQIAALSWPETVAWLGRRLAEALAYADAHGVLHRDVKPANVLLTAEAVPKLADFNISFNRDLADADPLAYFGGSLSYMSPEQLEACLPRGEGRAEELDTRADIYSLGVLLWELLTGAKPFDDTAADESLAGTLTAMVRRRRAGVDPRALERIPADCPAALRRVLLTCLRAEREQRWAGGAELAQQLEVCLDERARDLVDPPPSSWRLRLRPWLVPLLALAVVIPNAVASAYNIQHGRTLIIERLSVSSQHVWWIAVTVVNGVSFPLGLGLVLYLSRCVLIVSRGLRRGRIYDPRMLALARSDALRFGERTVLVAFSLWSLAAITFPIAIHFTTAEFTGELFLHFLGGVLVFGAMAVAYPFFLVTFYLVRCIYPMFLRHGDIGSDEALRLRGLARRCTVYLTVAASVPLLAIVGVTLLPPADIPLLLAAMRVLCVGAIIAFIVVYVLFRALEADLRALERVVAPVGRPGQPNAAGRSGWLGLSGAPAGPAGRR</sequence>
<dbReference type="PROSITE" id="PS00108">
    <property type="entry name" value="PROTEIN_KINASE_ST"/>
    <property type="match status" value="1"/>
</dbReference>
<gene>
    <name evidence="9" type="ORF">U3653_28080</name>
</gene>
<feature type="transmembrane region" description="Helical" evidence="7">
    <location>
        <begin position="634"/>
        <end position="653"/>
    </location>
</feature>
<evidence type="ECO:0000256" key="7">
    <source>
        <dbReference type="SAM" id="Phobius"/>
    </source>
</evidence>
<comment type="caution">
    <text evidence="9">The sequence shown here is derived from an EMBL/GenBank/DDBJ whole genome shotgun (WGS) entry which is preliminary data.</text>
</comment>
<keyword evidence="10" id="KW-1185">Reference proteome</keyword>
<feature type="transmembrane region" description="Helical" evidence="7">
    <location>
        <begin position="748"/>
        <end position="771"/>
    </location>
</feature>
<dbReference type="InterPro" id="IPR011009">
    <property type="entry name" value="Kinase-like_dom_sf"/>
</dbReference>
<evidence type="ECO:0000259" key="8">
    <source>
        <dbReference type="PROSITE" id="PS50011"/>
    </source>
</evidence>
<dbReference type="PANTHER" id="PTHR43289">
    <property type="entry name" value="MITOGEN-ACTIVATED PROTEIN KINASE KINASE KINASE 20-RELATED"/>
    <property type="match status" value="1"/>
</dbReference>
<keyword evidence="7" id="KW-0472">Membrane</keyword>
<dbReference type="RefSeq" id="WP_195082919.1">
    <property type="nucleotide sequence ID" value="NZ_JAYESH010000015.1"/>
</dbReference>
<dbReference type="EMBL" id="JAYKYQ010000014">
    <property type="protein sequence ID" value="MEB3513905.1"/>
    <property type="molecule type" value="Genomic_DNA"/>
</dbReference>
<evidence type="ECO:0000256" key="6">
    <source>
        <dbReference type="SAM" id="MobiDB-lite"/>
    </source>
</evidence>
<protein>
    <submittedName>
        <fullName evidence="9">Serine/threonine-protein kinase</fullName>
        <ecNumber evidence="9">2.7.11.1</ecNumber>
    </submittedName>
</protein>
<feature type="transmembrane region" description="Helical" evidence="7">
    <location>
        <begin position="575"/>
        <end position="598"/>
    </location>
</feature>
<evidence type="ECO:0000313" key="10">
    <source>
        <dbReference type="Proteomes" id="UP001348098"/>
    </source>
</evidence>
<organism evidence="9 10">
    <name type="scientific">Nocardia implantans</name>
    <dbReference type="NCBI Taxonomy" id="3108168"/>
    <lineage>
        <taxon>Bacteria</taxon>
        <taxon>Bacillati</taxon>
        <taxon>Actinomycetota</taxon>
        <taxon>Actinomycetes</taxon>
        <taxon>Mycobacteriales</taxon>
        <taxon>Nocardiaceae</taxon>
        <taxon>Nocardia</taxon>
    </lineage>
</organism>
<keyword evidence="2 5" id="KW-0547">Nucleotide-binding</keyword>